<dbReference type="EMBL" id="CP036498">
    <property type="protein sequence ID" value="QUS40405.1"/>
    <property type="molecule type" value="Genomic_DNA"/>
</dbReference>
<keyword evidence="2" id="KW-0812">Transmembrane</keyword>
<evidence type="ECO:0000256" key="2">
    <source>
        <dbReference type="SAM" id="Phobius"/>
    </source>
</evidence>
<keyword evidence="2" id="KW-0472">Membrane</keyword>
<evidence type="ECO:0008006" key="5">
    <source>
        <dbReference type="Google" id="ProtNLM"/>
    </source>
</evidence>
<keyword evidence="4" id="KW-1185">Reference proteome</keyword>
<accession>A0ABX8ADE0</accession>
<feature type="transmembrane region" description="Helical" evidence="2">
    <location>
        <begin position="46"/>
        <end position="64"/>
    </location>
</feature>
<evidence type="ECO:0000313" key="3">
    <source>
        <dbReference type="EMBL" id="QUS40405.1"/>
    </source>
</evidence>
<feature type="region of interest" description="Disordered" evidence="1">
    <location>
        <begin position="66"/>
        <end position="156"/>
    </location>
</feature>
<feature type="compositionally biased region" description="Polar residues" evidence="1">
    <location>
        <begin position="95"/>
        <end position="107"/>
    </location>
</feature>
<feature type="compositionally biased region" description="Low complexity" evidence="1">
    <location>
        <begin position="130"/>
        <end position="142"/>
    </location>
</feature>
<feature type="compositionally biased region" description="Basic and acidic residues" evidence="1">
    <location>
        <begin position="24"/>
        <end position="38"/>
    </location>
</feature>
<feature type="region of interest" description="Disordered" evidence="1">
    <location>
        <begin position="1"/>
        <end position="41"/>
    </location>
</feature>
<dbReference type="RefSeq" id="WP_211908991.1">
    <property type="nucleotide sequence ID" value="NZ_CP036498.1"/>
</dbReference>
<evidence type="ECO:0000256" key="1">
    <source>
        <dbReference type="SAM" id="MobiDB-lite"/>
    </source>
</evidence>
<sequence length="156" mass="15909">MANTPQQNDPHRLNDINDSSGEQTRFDRELQADPELREGPASGGRIFIYGVAAAVLLGVVFYGLNSGSMNPNDAAKTASQSTPATQDSAPKAPAPTNNIADSNSSTKPPVAPGVRDVTPTKDNPGVTTGSAPARPQAPQSAPTGTEVDSSKGGAAN</sequence>
<organism evidence="3 4">
    <name type="scientific">Tardiphaga alba</name>
    <dbReference type="NCBI Taxonomy" id="340268"/>
    <lineage>
        <taxon>Bacteria</taxon>
        <taxon>Pseudomonadati</taxon>
        <taxon>Pseudomonadota</taxon>
        <taxon>Alphaproteobacteria</taxon>
        <taxon>Hyphomicrobiales</taxon>
        <taxon>Nitrobacteraceae</taxon>
        <taxon>Tardiphaga</taxon>
    </lineage>
</organism>
<reference evidence="3 4" key="1">
    <citation type="submission" date="2019-02" db="EMBL/GenBank/DDBJ databases">
        <title>Emended description of the genus Rhodopseudomonas and description of Rhodopseudomonas albus sp. nov., a non-phototrophic, heavy-metal-tolerant bacterium isolated from garden soil.</title>
        <authorList>
            <person name="Bao Z."/>
            <person name="Cao W.W."/>
            <person name="Sato Y."/>
            <person name="Nishizawa T."/>
            <person name="Zhao J."/>
            <person name="Guo Y."/>
            <person name="Ohta H."/>
        </authorList>
    </citation>
    <scope>NUCLEOTIDE SEQUENCE [LARGE SCALE GENOMIC DNA]</scope>
    <source>
        <strain evidence="3 4">SK50-23</strain>
    </source>
</reference>
<name>A0ABX8ADE0_9BRAD</name>
<keyword evidence="2" id="KW-1133">Transmembrane helix</keyword>
<feature type="compositionally biased region" description="Polar residues" evidence="1">
    <location>
        <begin position="66"/>
        <end position="88"/>
    </location>
</feature>
<protein>
    <recommendedName>
        <fullName evidence="5">Type IV secretion system protein VirB10</fullName>
    </recommendedName>
</protein>
<dbReference type="Proteomes" id="UP000682843">
    <property type="component" value="Chromosome"/>
</dbReference>
<proteinExistence type="predicted"/>
<evidence type="ECO:0000313" key="4">
    <source>
        <dbReference type="Proteomes" id="UP000682843"/>
    </source>
</evidence>
<gene>
    <name evidence="3" type="ORF">RPMA_17375</name>
</gene>